<evidence type="ECO:0000259" key="7">
    <source>
        <dbReference type="Pfam" id="PF01171"/>
    </source>
</evidence>
<dbReference type="GO" id="GO:0032267">
    <property type="term" value="F:tRNA(Ile)-lysidine synthase activity"/>
    <property type="evidence" value="ECO:0007669"/>
    <property type="project" value="UniProtKB-EC"/>
</dbReference>
<dbReference type="RefSeq" id="WP_120784692.1">
    <property type="nucleotide sequence ID" value="NZ_CP032626.1"/>
</dbReference>
<reference evidence="8 9" key="1">
    <citation type="submission" date="2018-09" db="EMBL/GenBank/DDBJ databases">
        <title>Genome sequencing of strain BHWM-4.</title>
        <authorList>
            <person name="Heo J."/>
            <person name="Kim S.-J."/>
            <person name="Kwon S.-W."/>
        </authorList>
    </citation>
    <scope>NUCLEOTIDE SEQUENCE [LARGE SCALE GENOMIC DNA]</scope>
    <source>
        <strain evidence="8 9">BHWM-4</strain>
    </source>
</reference>
<dbReference type="InterPro" id="IPR011063">
    <property type="entry name" value="TilS/TtcA_N"/>
</dbReference>
<feature type="domain" description="tRNA(Ile)-lysidine/2-thiocytidine synthase N-terminal" evidence="7">
    <location>
        <begin position="27"/>
        <end position="206"/>
    </location>
</feature>
<evidence type="ECO:0000256" key="4">
    <source>
        <dbReference type="ARBA" id="ARBA00022840"/>
    </source>
</evidence>
<dbReference type="EC" id="6.3.4.19" evidence="6"/>
<comment type="caution">
    <text evidence="6">Lacks conserved residue(s) required for the propagation of feature annotation.</text>
</comment>
<dbReference type="SUPFAM" id="SSF52402">
    <property type="entry name" value="Adenine nucleotide alpha hydrolases-like"/>
    <property type="match status" value="1"/>
</dbReference>
<evidence type="ECO:0000313" key="9">
    <source>
        <dbReference type="Proteomes" id="UP000272003"/>
    </source>
</evidence>
<keyword evidence="1 6" id="KW-0436">Ligase</keyword>
<proteinExistence type="inferred from homology"/>
<dbReference type="InterPro" id="IPR012094">
    <property type="entry name" value="tRNA_Ile_lys_synt"/>
</dbReference>
<dbReference type="HAMAP" id="MF_01161">
    <property type="entry name" value="tRNA_Ile_lys_synt"/>
    <property type="match status" value="1"/>
</dbReference>
<keyword evidence="3" id="KW-0547">Nucleotide-binding</keyword>
<protein>
    <recommendedName>
        <fullName evidence="6">tRNA(Ile)-lysidine synthase</fullName>
        <ecNumber evidence="6">6.3.4.19</ecNumber>
    </recommendedName>
    <alternativeName>
        <fullName evidence="6">tRNA(Ile)-2-lysyl-cytidine synthase</fullName>
    </alternativeName>
    <alternativeName>
        <fullName evidence="6">tRNA(Ile)-lysidine synthetase</fullName>
    </alternativeName>
</protein>
<dbReference type="GO" id="GO:0005524">
    <property type="term" value="F:ATP binding"/>
    <property type="evidence" value="ECO:0007669"/>
    <property type="project" value="UniProtKB-KW"/>
</dbReference>
<accession>A0A387ATE6</accession>
<evidence type="ECO:0000256" key="3">
    <source>
        <dbReference type="ARBA" id="ARBA00022741"/>
    </source>
</evidence>
<dbReference type="AlphaFoldDB" id="A0A387ATE6"/>
<sequence length="456" mass="53431">MSKSKDLAAKFTQLIDSKNWFSVHDSVVVAVSAGVDSMALLNLMINLPDSCRPNIIVAHVNHQLREQSREEEAYVRDFCKNHQLQLFVKKWPKEVHPKQGMENAARKFRYDFFAAVMKKTNAKFLITAHHGNDQAETVLMKLIRGSFIKHISGIQSSRKFADGYLVRPLLSFSKSNLRKYAKHNHIKWYEDETNHQLDVFRNRIRNRILPMLSNENSQVVEHIDEFSEQLSRMNRQNEYFFYQLMDKLKDDDENLELSRWQQLPHDIQWGVIEYLLVDYLGDNFNEALVQEIIRLLINEKKPQGNVELSNNFYFIKSYKHFSVKKLSQNSTSVLKNQNFVVTLNKWFLTAQKHYFMITDQESDAVTDYNRKSIFYLSDDDFPLVVQNTKNRDKITLKNGGHQTAKRLFINSKVPINDRLQAQTLMTNKSKVLAILGYSESVSTVRKHTKKYVLIIK</sequence>
<evidence type="ECO:0000256" key="5">
    <source>
        <dbReference type="ARBA" id="ARBA00048539"/>
    </source>
</evidence>
<dbReference type="KEGG" id="abom:D7I45_05385"/>
<comment type="similarity">
    <text evidence="6">Belongs to the tRNA(Ile)-lysidine synthase family.</text>
</comment>
<evidence type="ECO:0000256" key="1">
    <source>
        <dbReference type="ARBA" id="ARBA00022598"/>
    </source>
</evidence>
<keyword evidence="4" id="KW-0067">ATP-binding</keyword>
<dbReference type="NCBIfam" id="TIGR02432">
    <property type="entry name" value="lysidine_TilS_N"/>
    <property type="match status" value="1"/>
</dbReference>
<dbReference type="InterPro" id="IPR012795">
    <property type="entry name" value="tRNA_Ile_lys_synt_N"/>
</dbReference>
<evidence type="ECO:0000256" key="6">
    <source>
        <dbReference type="HAMAP-Rule" id="MF_01161"/>
    </source>
</evidence>
<organism evidence="8 9">
    <name type="scientific">Apilactobacillus bombintestini</name>
    <dbReference type="NCBI Taxonomy" id="2419772"/>
    <lineage>
        <taxon>Bacteria</taxon>
        <taxon>Bacillati</taxon>
        <taxon>Bacillota</taxon>
        <taxon>Bacilli</taxon>
        <taxon>Lactobacillales</taxon>
        <taxon>Lactobacillaceae</taxon>
        <taxon>Apilactobacillus</taxon>
    </lineage>
</organism>
<dbReference type="Proteomes" id="UP000272003">
    <property type="component" value="Chromosome"/>
</dbReference>
<name>A0A387ATE6_9LACO</name>
<dbReference type="InterPro" id="IPR014729">
    <property type="entry name" value="Rossmann-like_a/b/a_fold"/>
</dbReference>
<keyword evidence="6" id="KW-0963">Cytoplasm</keyword>
<keyword evidence="9" id="KW-1185">Reference proteome</keyword>
<comment type="subcellular location">
    <subcellularLocation>
        <location evidence="6">Cytoplasm</location>
    </subcellularLocation>
</comment>
<dbReference type="CDD" id="cd01992">
    <property type="entry name" value="TilS_N"/>
    <property type="match status" value="1"/>
</dbReference>
<gene>
    <name evidence="6 8" type="primary">tilS</name>
    <name evidence="8" type="ORF">D7I45_05385</name>
</gene>
<dbReference type="GO" id="GO:0006400">
    <property type="term" value="P:tRNA modification"/>
    <property type="evidence" value="ECO:0007669"/>
    <property type="project" value="UniProtKB-UniRule"/>
</dbReference>
<dbReference type="EMBL" id="CP032626">
    <property type="protein sequence ID" value="AYF92928.1"/>
    <property type="molecule type" value="Genomic_DNA"/>
</dbReference>
<dbReference type="PANTHER" id="PTHR43033">
    <property type="entry name" value="TRNA(ILE)-LYSIDINE SYNTHASE-RELATED"/>
    <property type="match status" value="1"/>
</dbReference>
<evidence type="ECO:0000256" key="2">
    <source>
        <dbReference type="ARBA" id="ARBA00022694"/>
    </source>
</evidence>
<keyword evidence="2 6" id="KW-0819">tRNA processing</keyword>
<comment type="catalytic activity">
    <reaction evidence="5 6">
        <text>cytidine(34) in tRNA(Ile2) + L-lysine + ATP = lysidine(34) in tRNA(Ile2) + AMP + diphosphate + H(+)</text>
        <dbReference type="Rhea" id="RHEA:43744"/>
        <dbReference type="Rhea" id="RHEA-COMP:10625"/>
        <dbReference type="Rhea" id="RHEA-COMP:10670"/>
        <dbReference type="ChEBI" id="CHEBI:15378"/>
        <dbReference type="ChEBI" id="CHEBI:30616"/>
        <dbReference type="ChEBI" id="CHEBI:32551"/>
        <dbReference type="ChEBI" id="CHEBI:33019"/>
        <dbReference type="ChEBI" id="CHEBI:82748"/>
        <dbReference type="ChEBI" id="CHEBI:83665"/>
        <dbReference type="ChEBI" id="CHEBI:456215"/>
        <dbReference type="EC" id="6.3.4.19"/>
    </reaction>
</comment>
<dbReference type="PANTHER" id="PTHR43033:SF1">
    <property type="entry name" value="TRNA(ILE)-LYSIDINE SYNTHASE-RELATED"/>
    <property type="match status" value="1"/>
</dbReference>
<dbReference type="OrthoDB" id="9807403at2"/>
<dbReference type="Gene3D" id="3.40.50.620">
    <property type="entry name" value="HUPs"/>
    <property type="match status" value="1"/>
</dbReference>
<dbReference type="GO" id="GO:0005737">
    <property type="term" value="C:cytoplasm"/>
    <property type="evidence" value="ECO:0007669"/>
    <property type="project" value="UniProtKB-SubCell"/>
</dbReference>
<dbReference type="Pfam" id="PF01171">
    <property type="entry name" value="ATP_bind_3"/>
    <property type="match status" value="1"/>
</dbReference>
<comment type="function">
    <text evidence="6">Ligates lysine onto the cytidine present at position 34 of the AUA codon-specific tRNA(Ile) that contains the anticodon CAU, in an ATP-dependent manner. Cytidine is converted to lysidine, thus changing the amino acid specificity of the tRNA from methionine to isoleucine.</text>
</comment>
<evidence type="ECO:0000313" key="8">
    <source>
        <dbReference type="EMBL" id="AYF92928.1"/>
    </source>
</evidence>